<evidence type="ECO:0000256" key="6">
    <source>
        <dbReference type="PIRSR" id="PIRSR601461-1"/>
    </source>
</evidence>
<dbReference type="PANTHER" id="PTHR47966">
    <property type="entry name" value="BETA-SITE APP-CLEAVING ENZYME, ISOFORM A-RELATED"/>
    <property type="match status" value="1"/>
</dbReference>
<evidence type="ECO:0000256" key="1">
    <source>
        <dbReference type="ARBA" id="ARBA00007447"/>
    </source>
</evidence>
<dbReference type="AlphaFoldDB" id="C5DY52"/>
<keyword evidence="4 8" id="KW-0064">Aspartyl protease</keyword>
<keyword evidence="7" id="KW-1015">Disulfide bond</keyword>
<evidence type="ECO:0000256" key="5">
    <source>
        <dbReference type="ARBA" id="ARBA00022801"/>
    </source>
</evidence>
<dbReference type="EMBL" id="CU928178">
    <property type="protein sequence ID" value="CAR28713.1"/>
    <property type="molecule type" value="Genomic_DNA"/>
</dbReference>
<keyword evidence="12" id="KW-1185">Reference proteome</keyword>
<dbReference type="HOGENOM" id="CLU_013253_9_1_1"/>
<dbReference type="InterPro" id="IPR001461">
    <property type="entry name" value="Aspartic_peptidase_A1"/>
</dbReference>
<dbReference type="Pfam" id="PF00026">
    <property type="entry name" value="Asp"/>
    <property type="match status" value="1"/>
</dbReference>
<dbReference type="GeneID" id="8205411"/>
<keyword evidence="3 9" id="KW-0732">Signal</keyword>
<dbReference type="InterPro" id="IPR001969">
    <property type="entry name" value="Aspartic_peptidase_AS"/>
</dbReference>
<dbReference type="RefSeq" id="XP_002497646.1">
    <property type="nucleotide sequence ID" value="XM_002497601.1"/>
</dbReference>
<gene>
    <name evidence="11" type="ordered locus">ZYRO0F10318g</name>
</gene>
<feature type="signal peptide" evidence="9">
    <location>
        <begin position="1"/>
        <end position="18"/>
    </location>
</feature>
<evidence type="ECO:0000256" key="9">
    <source>
        <dbReference type="SAM" id="SignalP"/>
    </source>
</evidence>
<organism evidence="11 12">
    <name type="scientific">Zygosaccharomyces rouxii (strain ATCC 2623 / CBS 732 / NBRC 1130 / NCYC 568 / NRRL Y-229)</name>
    <dbReference type="NCBI Taxonomy" id="559307"/>
    <lineage>
        <taxon>Eukaryota</taxon>
        <taxon>Fungi</taxon>
        <taxon>Dikarya</taxon>
        <taxon>Ascomycota</taxon>
        <taxon>Saccharomycotina</taxon>
        <taxon>Saccharomycetes</taxon>
        <taxon>Saccharomycetales</taxon>
        <taxon>Saccharomycetaceae</taxon>
        <taxon>Zygosaccharomyces</taxon>
    </lineage>
</organism>
<dbReference type="GO" id="GO:0006508">
    <property type="term" value="P:proteolysis"/>
    <property type="evidence" value="ECO:0007669"/>
    <property type="project" value="UniProtKB-KW"/>
</dbReference>
<feature type="chain" id="PRO_5002950670" evidence="9">
    <location>
        <begin position="19"/>
        <end position="486"/>
    </location>
</feature>
<feature type="active site" evidence="6">
    <location>
        <position position="88"/>
    </location>
</feature>
<evidence type="ECO:0000313" key="11">
    <source>
        <dbReference type="EMBL" id="CAR28713.1"/>
    </source>
</evidence>
<dbReference type="MEROPS" id="A01.030"/>
<evidence type="ECO:0000256" key="2">
    <source>
        <dbReference type="ARBA" id="ARBA00022670"/>
    </source>
</evidence>
<dbReference type="InterPro" id="IPR021109">
    <property type="entry name" value="Peptidase_aspartic_dom_sf"/>
</dbReference>
<evidence type="ECO:0000259" key="10">
    <source>
        <dbReference type="PROSITE" id="PS51767"/>
    </source>
</evidence>
<comment type="similarity">
    <text evidence="1 8">Belongs to the peptidase A1 family.</text>
</comment>
<accession>C5DY52</accession>
<proteinExistence type="inferred from homology"/>
<dbReference type="SUPFAM" id="SSF50630">
    <property type="entry name" value="Acid proteases"/>
    <property type="match status" value="1"/>
</dbReference>
<dbReference type="GO" id="GO:0071944">
    <property type="term" value="C:cell periphery"/>
    <property type="evidence" value="ECO:0007669"/>
    <property type="project" value="UniProtKB-ARBA"/>
</dbReference>
<feature type="disulfide bond" evidence="7">
    <location>
        <begin position="361"/>
        <end position="395"/>
    </location>
</feature>
<feature type="active site" evidence="6">
    <location>
        <position position="326"/>
    </location>
</feature>
<protein>
    <submittedName>
        <fullName evidence="11">ZYRO0F10318p</fullName>
    </submittedName>
</protein>
<dbReference type="InterPro" id="IPR033876">
    <property type="entry name" value="SAP-like"/>
</dbReference>
<dbReference type="PROSITE" id="PS00141">
    <property type="entry name" value="ASP_PROTEASE"/>
    <property type="match status" value="2"/>
</dbReference>
<keyword evidence="2 8" id="KW-0645">Protease</keyword>
<evidence type="ECO:0000256" key="3">
    <source>
        <dbReference type="ARBA" id="ARBA00022729"/>
    </source>
</evidence>
<evidence type="ECO:0000313" key="12">
    <source>
        <dbReference type="Proteomes" id="UP000008536"/>
    </source>
</evidence>
<evidence type="ECO:0000256" key="4">
    <source>
        <dbReference type="ARBA" id="ARBA00022750"/>
    </source>
</evidence>
<dbReference type="CDD" id="cd05474">
    <property type="entry name" value="SAP_like"/>
    <property type="match status" value="1"/>
</dbReference>
<reference evidence="11 12" key="1">
    <citation type="journal article" date="2009" name="Genome Res.">
        <title>Comparative genomics of protoploid Saccharomycetaceae.</title>
        <authorList>
            <consortium name="The Genolevures Consortium"/>
            <person name="Souciet J.-L."/>
            <person name="Dujon B."/>
            <person name="Gaillardin C."/>
            <person name="Johnston M."/>
            <person name="Baret P.V."/>
            <person name="Cliften P."/>
            <person name="Sherman D.J."/>
            <person name="Weissenbach J."/>
            <person name="Westhof E."/>
            <person name="Wincker P."/>
            <person name="Jubin C."/>
            <person name="Poulain J."/>
            <person name="Barbe V."/>
            <person name="Segurens B."/>
            <person name="Artiguenave F."/>
            <person name="Anthouard V."/>
            <person name="Vacherie B."/>
            <person name="Val M.-E."/>
            <person name="Fulton R.S."/>
            <person name="Minx P."/>
            <person name="Wilson R."/>
            <person name="Durrens P."/>
            <person name="Jean G."/>
            <person name="Marck C."/>
            <person name="Martin T."/>
            <person name="Nikolski M."/>
            <person name="Rolland T."/>
            <person name="Seret M.-L."/>
            <person name="Casaregola S."/>
            <person name="Despons L."/>
            <person name="Fairhead C."/>
            <person name="Fischer G."/>
            <person name="Lafontaine I."/>
            <person name="Leh V."/>
            <person name="Lemaire M."/>
            <person name="de Montigny J."/>
            <person name="Neuveglise C."/>
            <person name="Thierry A."/>
            <person name="Blanc-Lenfle I."/>
            <person name="Bleykasten C."/>
            <person name="Diffels J."/>
            <person name="Fritsch E."/>
            <person name="Frangeul L."/>
            <person name="Goeffon A."/>
            <person name="Jauniaux N."/>
            <person name="Kachouri-Lafond R."/>
            <person name="Payen C."/>
            <person name="Potier S."/>
            <person name="Pribylova L."/>
            <person name="Ozanne C."/>
            <person name="Richard G.-F."/>
            <person name="Sacerdot C."/>
            <person name="Straub M.-L."/>
            <person name="Talla E."/>
        </authorList>
    </citation>
    <scope>NUCLEOTIDE SEQUENCE [LARGE SCALE GENOMIC DNA]</scope>
    <source>
        <strain evidence="11 12">ATCC 2623 / CBS 732 / BCRC 21506 / NBRC 1130 / NCYC 568 / NRRL Y-229</strain>
    </source>
</reference>
<keyword evidence="5 8" id="KW-0378">Hydrolase</keyword>
<dbReference type="PRINTS" id="PR00792">
    <property type="entry name" value="PEPSIN"/>
</dbReference>
<sequence>MKFTTLNAIGILASTVSGAAIENHRREVSPKIIQLSFNKHGGAANNKDILTPTSQNTDISVNATNRYIFYSVELSVGTPAQKLSVLLDTGSSDLWVPGADNLFCENHAVSDSNSTDKPLKSPTLPSPQPTIDCNQYGTFDYSKSSSFKANDSSLLIRYGDQSYALGRFGQDTVEMNSLSIPNVSLGVAHQANVTQGVLGIGLAGLETTNTGFSSTLNSKSYTYENFPQVLKSQGIIDANAYSLFLNSPGASQGGILFGGVDHSKYTGPLYTVPIINTGAPGNPIQFQVTLQGVGISLDKSNGTNTNAADSTSNVTLTASKFPVLLDSGTTLMTLPRPVTDQMAKQLGATYNSETSYYQLKCPSQNDNTRLILDFGGFQVNAKITNHITRSQNGECLLGITPSDTDSGTLGDVFLVDAYVVYDLDNYEISLAQADFSDSAQSIEPISSSVPSATKAPGYSNTWTGSESIKTGGNIFTAQTSAPTMTQ</sequence>
<dbReference type="KEGG" id="zro:ZYRO0F10318g"/>
<name>C5DY52_ZYGRC</name>
<dbReference type="Proteomes" id="UP000008536">
    <property type="component" value="Chromosome F"/>
</dbReference>
<dbReference type="PROSITE" id="PS51767">
    <property type="entry name" value="PEPTIDASE_A1"/>
    <property type="match status" value="1"/>
</dbReference>
<dbReference type="PANTHER" id="PTHR47966:SF65">
    <property type="entry name" value="ASPARTIC-TYPE ENDOPEPTIDASE"/>
    <property type="match status" value="1"/>
</dbReference>
<evidence type="ECO:0000256" key="8">
    <source>
        <dbReference type="RuleBase" id="RU000454"/>
    </source>
</evidence>
<dbReference type="InParanoid" id="C5DY52"/>
<dbReference type="Gene3D" id="2.40.70.10">
    <property type="entry name" value="Acid Proteases"/>
    <property type="match status" value="2"/>
</dbReference>
<dbReference type="GO" id="GO:0004190">
    <property type="term" value="F:aspartic-type endopeptidase activity"/>
    <property type="evidence" value="ECO:0007669"/>
    <property type="project" value="UniProtKB-KW"/>
</dbReference>
<evidence type="ECO:0000256" key="7">
    <source>
        <dbReference type="PIRSR" id="PIRSR601461-2"/>
    </source>
</evidence>
<dbReference type="InterPro" id="IPR033121">
    <property type="entry name" value="PEPTIDASE_A1"/>
</dbReference>
<feature type="domain" description="Peptidase A1" evidence="10">
    <location>
        <begin position="70"/>
        <end position="431"/>
    </location>
</feature>
<dbReference type="FunFam" id="2.40.70.10:FF:000011">
    <property type="entry name" value="Aspartic protease"/>
    <property type="match status" value="1"/>
</dbReference>